<proteinExistence type="predicted"/>
<comment type="caution">
    <text evidence="2">The sequence shown here is derived from an EMBL/GenBank/DDBJ whole genome shotgun (WGS) entry which is preliminary data.</text>
</comment>
<feature type="region of interest" description="Disordered" evidence="1">
    <location>
        <begin position="27"/>
        <end position="88"/>
    </location>
</feature>
<accession>A0A2P6NZN9</accession>
<evidence type="ECO:0000313" key="2">
    <source>
        <dbReference type="EMBL" id="PRP89421.1"/>
    </source>
</evidence>
<sequence length="192" mass="21751">MPQEMSRTASEALDTVELIIQQLQLADQLQTTPTPQRPNSASHHVPKSALRKGLFKSPKKRVRISSPNSSHNTDRSPSSTSPELKRREFIKALQPQFDLYLSEDDHDDDRYVHLQSTGLLSASLPVSPTQLKDTIEDIHRLRQEYESPKPQTPSDERTSKRNARVKAWVPAGAPMSLSESLKTKQRRSRPHS</sequence>
<name>A0A2P6NZN9_9EUKA</name>
<protein>
    <submittedName>
        <fullName evidence="2">Uncharacterized protein</fullName>
    </submittedName>
</protein>
<evidence type="ECO:0000256" key="1">
    <source>
        <dbReference type="SAM" id="MobiDB-lite"/>
    </source>
</evidence>
<dbReference type="InParanoid" id="A0A2P6NZN9"/>
<reference evidence="2 3" key="1">
    <citation type="journal article" date="2018" name="Genome Biol. Evol.">
        <title>Multiple Roots of Fruiting Body Formation in Amoebozoa.</title>
        <authorList>
            <person name="Hillmann F."/>
            <person name="Forbes G."/>
            <person name="Novohradska S."/>
            <person name="Ferling I."/>
            <person name="Riege K."/>
            <person name="Groth M."/>
            <person name="Westermann M."/>
            <person name="Marz M."/>
            <person name="Spaller T."/>
            <person name="Winckler T."/>
            <person name="Schaap P."/>
            <person name="Glockner G."/>
        </authorList>
    </citation>
    <scope>NUCLEOTIDE SEQUENCE [LARGE SCALE GENOMIC DNA]</scope>
    <source>
        <strain evidence="2 3">Jena</strain>
    </source>
</reference>
<keyword evidence="3" id="KW-1185">Reference proteome</keyword>
<dbReference type="EMBL" id="MDYQ01000003">
    <property type="protein sequence ID" value="PRP89421.1"/>
    <property type="molecule type" value="Genomic_DNA"/>
</dbReference>
<gene>
    <name evidence="2" type="ORF">PROFUN_01284</name>
</gene>
<feature type="compositionally biased region" description="Polar residues" evidence="1">
    <location>
        <begin position="65"/>
        <end position="82"/>
    </location>
</feature>
<organism evidence="2 3">
    <name type="scientific">Planoprotostelium fungivorum</name>
    <dbReference type="NCBI Taxonomy" id="1890364"/>
    <lineage>
        <taxon>Eukaryota</taxon>
        <taxon>Amoebozoa</taxon>
        <taxon>Evosea</taxon>
        <taxon>Variosea</taxon>
        <taxon>Cavosteliida</taxon>
        <taxon>Cavosteliaceae</taxon>
        <taxon>Planoprotostelium</taxon>
    </lineage>
</organism>
<feature type="region of interest" description="Disordered" evidence="1">
    <location>
        <begin position="142"/>
        <end position="192"/>
    </location>
</feature>
<feature type="compositionally biased region" description="Basic residues" evidence="1">
    <location>
        <begin position="44"/>
        <end position="63"/>
    </location>
</feature>
<feature type="compositionally biased region" description="Basic residues" evidence="1">
    <location>
        <begin position="183"/>
        <end position="192"/>
    </location>
</feature>
<evidence type="ECO:0000313" key="3">
    <source>
        <dbReference type="Proteomes" id="UP000241769"/>
    </source>
</evidence>
<dbReference type="AlphaFoldDB" id="A0A2P6NZN9"/>
<dbReference type="Proteomes" id="UP000241769">
    <property type="component" value="Unassembled WGS sequence"/>
</dbReference>